<comment type="caution">
    <text evidence="1">The sequence shown here is derived from an EMBL/GenBank/DDBJ whole genome shotgun (WGS) entry which is preliminary data.</text>
</comment>
<keyword evidence="2" id="KW-1185">Reference proteome</keyword>
<name>A0ACA9MT16_9GLOM</name>
<accession>A0ACA9MT16</accession>
<evidence type="ECO:0000313" key="2">
    <source>
        <dbReference type="Proteomes" id="UP000789525"/>
    </source>
</evidence>
<evidence type="ECO:0000313" key="1">
    <source>
        <dbReference type="EMBL" id="CAG8605338.1"/>
    </source>
</evidence>
<dbReference type="EMBL" id="CAJVPT010014540">
    <property type="protein sequence ID" value="CAG8605338.1"/>
    <property type="molecule type" value="Genomic_DNA"/>
</dbReference>
<dbReference type="Proteomes" id="UP000789525">
    <property type="component" value="Unassembled WGS sequence"/>
</dbReference>
<gene>
    <name evidence="1" type="ORF">ACOLOM_LOCUS6830</name>
</gene>
<organism evidence="1 2">
    <name type="scientific">Acaulospora colombiana</name>
    <dbReference type="NCBI Taxonomy" id="27376"/>
    <lineage>
        <taxon>Eukaryota</taxon>
        <taxon>Fungi</taxon>
        <taxon>Fungi incertae sedis</taxon>
        <taxon>Mucoromycota</taxon>
        <taxon>Glomeromycotina</taxon>
        <taxon>Glomeromycetes</taxon>
        <taxon>Diversisporales</taxon>
        <taxon>Acaulosporaceae</taxon>
        <taxon>Acaulospora</taxon>
    </lineage>
</organism>
<reference evidence="1" key="1">
    <citation type="submission" date="2021-06" db="EMBL/GenBank/DDBJ databases">
        <authorList>
            <person name="Kallberg Y."/>
            <person name="Tangrot J."/>
            <person name="Rosling A."/>
        </authorList>
    </citation>
    <scope>NUCLEOTIDE SEQUENCE</scope>
    <source>
        <strain evidence="1">CL356</strain>
    </source>
</reference>
<proteinExistence type="predicted"/>
<protein>
    <submittedName>
        <fullName evidence="1">15219_t:CDS:1</fullName>
    </submittedName>
</protein>
<sequence>MLRLLKGSTSSPDHSRKAQAAQSATIVLQSSRKFLSKSAIRVSTSQCDILRLVIGTVALLLLVYEGIDMKHYTITDMSSVDGSVSLLFLVCENADMKLTLPRYVTRRYFSGGLTASTRNTTLSRARNEPELDGAFRHGISKMKYKKDAGDKMDVDSDSTNDPNIDTLTKLLMGMEILGKKMDVLQAEVDKAKEINALDDTDEETIDTPTKNRRGGPHSDRENTLKRLRINVKKPMETWPTVSEDISKRYSKGDASIEGPNSNNFVLDWGTRATTQWTKDCAGIFARDFCSRHKSEPFPLLIGKVDLMEVENAFLTHILYLKRLYLKEKVDPIGAAADKGLMDQRSRSFRRRVALMKYHDFPSDSITMVKSLGVDGVSSEESDGESESGSDRIFKIKRLSWRSPDLTTFLRRIDELPLKKRGKRPLYQRRLRRRRVVADINSEGRDAVPSLPSNLYRTEWLQSLNERARKKLDTQKDAFVFPRIDDLVRRTT</sequence>